<evidence type="ECO:0000313" key="2">
    <source>
        <dbReference type="Proteomes" id="UP000011863"/>
    </source>
</evidence>
<dbReference type="PIRSF" id="PIRSF035170">
    <property type="entry name" value="HD_phosphohydro"/>
    <property type="match status" value="1"/>
</dbReference>
<keyword evidence="2" id="KW-1185">Reference proteome</keyword>
<dbReference type="EMBL" id="AP012057">
    <property type="protein sequence ID" value="BAN03240.1"/>
    <property type="molecule type" value="Genomic_DNA"/>
</dbReference>
<dbReference type="PANTHER" id="PTHR21174">
    <property type="match status" value="1"/>
</dbReference>
<dbReference type="Proteomes" id="UP000011863">
    <property type="component" value="Chromosome"/>
</dbReference>
<evidence type="ECO:0008006" key="3">
    <source>
        <dbReference type="Google" id="ProtNLM"/>
    </source>
</evidence>
<name>A0A6C7EA30_ILUCY</name>
<dbReference type="PANTHER" id="PTHR21174:SF0">
    <property type="entry name" value="HD PHOSPHOHYDROLASE FAMILY PROTEIN-RELATED"/>
    <property type="match status" value="1"/>
</dbReference>
<gene>
    <name evidence="1" type="ORF">YM304_29260</name>
</gene>
<dbReference type="Gene3D" id="1.10.3210.10">
    <property type="entry name" value="Hypothetical protein af1432"/>
    <property type="match status" value="1"/>
</dbReference>
<proteinExistence type="predicted"/>
<protein>
    <recommendedName>
        <fullName evidence="3">HD domain-containing protein</fullName>
    </recommendedName>
</protein>
<organism evidence="1 2">
    <name type="scientific">Ilumatobacter coccineus (strain NBRC 103263 / KCTC 29153 / YM16-304)</name>
    <dbReference type="NCBI Taxonomy" id="1313172"/>
    <lineage>
        <taxon>Bacteria</taxon>
        <taxon>Bacillati</taxon>
        <taxon>Actinomycetota</taxon>
        <taxon>Acidimicrobiia</taxon>
        <taxon>Acidimicrobiales</taxon>
        <taxon>Ilumatobacteraceae</taxon>
        <taxon>Ilumatobacter</taxon>
    </lineage>
</organism>
<evidence type="ECO:0000313" key="1">
    <source>
        <dbReference type="EMBL" id="BAN03240.1"/>
    </source>
</evidence>
<dbReference type="SUPFAM" id="SSF109604">
    <property type="entry name" value="HD-domain/PDEase-like"/>
    <property type="match status" value="1"/>
</dbReference>
<sequence>MVSEHLLELEVAWQQHVGSDMQLFERLMGRHREKHRKYHTAQHVSWVVRHVDELAADESPDDLGAIVAAALYHDAIYEPASPANERASARLARRDLAALGWDDERVSAVSDMIEGTKHHLDPADTDTAILFDADLAVLAADPASYGDYTRGVRAEYRHVDDDDWVTGRIAVLDGFLDRPSIYATASGRERWEDRARANLAAELATLR</sequence>
<accession>A0A6C7EA30</accession>
<dbReference type="InterPro" id="IPR009218">
    <property type="entry name" value="HD_phosphohydro"/>
</dbReference>
<reference evidence="1 2" key="1">
    <citation type="journal article" date="2013" name="Int. J. Syst. Evol. Microbiol.">
        <title>Ilumatobacter nonamiense sp. nov. and Ilumatobacter coccineum sp. nov., isolated from seashore sand.</title>
        <authorList>
            <person name="Matsumoto A."/>
            <person name="Kasai H."/>
            <person name="Matsuo Y."/>
            <person name="Shizuri Y."/>
            <person name="Ichikawa N."/>
            <person name="Fujita N."/>
            <person name="Omura S."/>
            <person name="Takahashi Y."/>
        </authorList>
    </citation>
    <scope>NUCLEOTIDE SEQUENCE [LARGE SCALE GENOMIC DNA]</scope>
    <source>
        <strain evidence="2">NBRC 103263 / KCTC 29153 / YM16-304</strain>
    </source>
</reference>
<dbReference type="AlphaFoldDB" id="A0A6C7EA30"/>
<dbReference type="KEGG" id="aym:YM304_29260"/>